<evidence type="ECO:0000313" key="2">
    <source>
        <dbReference type="Proteomes" id="UP000317291"/>
    </source>
</evidence>
<reference evidence="1 2" key="1">
    <citation type="submission" date="2019-06" db="EMBL/GenBank/DDBJ databases">
        <title>Tsukamurella conjunctivitidis sp. nov., Tsukamurella assacharolytica sp. nov. and Tsukamurella sputae sp. nov. isolated from patients with conjunctivitis, bacteraemia (lymphoma) and respiratory infection (sputum) in Hong Kong.</title>
        <authorList>
            <person name="Teng J.L.L."/>
            <person name="Lee H.H."/>
            <person name="Fong J.Y.H."/>
            <person name="Fok K.M.N."/>
            <person name="Lau S.K.P."/>
            <person name="Woo P.C.Y."/>
        </authorList>
    </citation>
    <scope>NUCLEOTIDE SEQUENCE [LARGE SCALE GENOMIC DNA]</scope>
    <source>
        <strain evidence="1 2">HKU71</strain>
    </source>
</reference>
<accession>A0A5C5REB2</accession>
<sequence length="163" mass="17711">MTDDTELPDVDLPKLEEIPEDEQTPIQRAMYAIAAALQYPIDNLGRVYDVRYMIPVLAFHLARAGLGPVDGQAVIKPRRVPPGPQVVEDAIEWVPLDAPDTVAEELAGVTSIDDLQHLSPQARAIAVRDLLGGSDQATAQAAAQVPLDDKPGWHTQTSIQFDD</sequence>
<proteinExistence type="predicted"/>
<dbReference type="Proteomes" id="UP000317291">
    <property type="component" value="Unassembled WGS sequence"/>
</dbReference>
<keyword evidence="2" id="KW-1185">Reference proteome</keyword>
<dbReference type="EMBL" id="VIGW01000002">
    <property type="protein sequence ID" value="TWS20773.1"/>
    <property type="molecule type" value="Genomic_DNA"/>
</dbReference>
<name>A0A5C5REB2_9ACTN</name>
<evidence type="ECO:0008006" key="3">
    <source>
        <dbReference type="Google" id="ProtNLM"/>
    </source>
</evidence>
<dbReference type="RefSeq" id="WP_146559992.1">
    <property type="nucleotide sequence ID" value="NZ_VIGW01000002.1"/>
</dbReference>
<dbReference type="Pfam" id="PF10910">
    <property type="entry name" value="Phage_gene29"/>
    <property type="match status" value="1"/>
</dbReference>
<evidence type="ECO:0000313" key="1">
    <source>
        <dbReference type="EMBL" id="TWS20773.1"/>
    </source>
</evidence>
<organism evidence="1 2">
    <name type="scientific">Tsukamurella asaccharolytica</name>
    <dbReference type="NCBI Taxonomy" id="2592067"/>
    <lineage>
        <taxon>Bacteria</taxon>
        <taxon>Bacillati</taxon>
        <taxon>Actinomycetota</taxon>
        <taxon>Actinomycetes</taxon>
        <taxon>Mycobacteriales</taxon>
        <taxon>Tsukamurellaceae</taxon>
        <taxon>Tsukamurella</taxon>
    </lineage>
</organism>
<comment type="caution">
    <text evidence="1">The sequence shown here is derived from an EMBL/GenBank/DDBJ whole genome shotgun (WGS) entry which is preliminary data.</text>
</comment>
<dbReference type="AlphaFoldDB" id="A0A5C5REB2"/>
<dbReference type="OrthoDB" id="9829735at2"/>
<protein>
    <recommendedName>
        <fullName evidence="3">Minor tail protein</fullName>
    </recommendedName>
</protein>
<dbReference type="InterPro" id="IPR021226">
    <property type="entry name" value="Phage_gene29"/>
</dbReference>
<gene>
    <name evidence="1" type="ORF">FK529_05450</name>
</gene>